<dbReference type="Proteomes" id="UP000054485">
    <property type="component" value="Unassembled WGS sequence"/>
</dbReference>
<dbReference type="EMBL" id="KN835205">
    <property type="protein sequence ID" value="KIK43732.1"/>
    <property type="molecule type" value="Genomic_DNA"/>
</dbReference>
<feature type="non-terminal residue" evidence="1">
    <location>
        <position position="1"/>
    </location>
</feature>
<accession>A0A0D0BBS0</accession>
<sequence>MESLIMFECSNTAKGQCAALIRLCLHGFVEIVTDWHYMSALLCFPPQSFTTACVGIGNS</sequence>
<keyword evidence="2" id="KW-1185">Reference proteome</keyword>
<name>A0A0D0BBS0_9AGAM</name>
<dbReference type="HOGENOM" id="CLU_2967557_0_0_1"/>
<gene>
    <name evidence="1" type="ORF">CY34DRAFT_803464</name>
</gene>
<reference evidence="1 2" key="1">
    <citation type="submission" date="2014-04" db="EMBL/GenBank/DDBJ databases">
        <authorList>
            <consortium name="DOE Joint Genome Institute"/>
            <person name="Kuo A."/>
            <person name="Ruytinx J."/>
            <person name="Rineau F."/>
            <person name="Colpaert J."/>
            <person name="Kohler A."/>
            <person name="Nagy L.G."/>
            <person name="Floudas D."/>
            <person name="Copeland A."/>
            <person name="Barry K.W."/>
            <person name="Cichocki N."/>
            <person name="Veneault-Fourrey C."/>
            <person name="LaButti K."/>
            <person name="Lindquist E.A."/>
            <person name="Lipzen A."/>
            <person name="Lundell T."/>
            <person name="Morin E."/>
            <person name="Murat C."/>
            <person name="Sun H."/>
            <person name="Tunlid A."/>
            <person name="Henrissat B."/>
            <person name="Grigoriev I.V."/>
            <person name="Hibbett D.S."/>
            <person name="Martin F."/>
            <person name="Nordberg H.P."/>
            <person name="Cantor M.N."/>
            <person name="Hua S.X."/>
        </authorList>
    </citation>
    <scope>NUCLEOTIDE SEQUENCE [LARGE SCALE GENOMIC DNA]</scope>
    <source>
        <strain evidence="1 2">UH-Slu-Lm8-n1</strain>
    </source>
</reference>
<dbReference type="AlphaFoldDB" id="A0A0D0BBS0"/>
<organism evidence="1 2">
    <name type="scientific">Suillus luteus UH-Slu-Lm8-n1</name>
    <dbReference type="NCBI Taxonomy" id="930992"/>
    <lineage>
        <taxon>Eukaryota</taxon>
        <taxon>Fungi</taxon>
        <taxon>Dikarya</taxon>
        <taxon>Basidiomycota</taxon>
        <taxon>Agaricomycotina</taxon>
        <taxon>Agaricomycetes</taxon>
        <taxon>Agaricomycetidae</taxon>
        <taxon>Boletales</taxon>
        <taxon>Suillineae</taxon>
        <taxon>Suillaceae</taxon>
        <taxon>Suillus</taxon>
    </lineage>
</organism>
<evidence type="ECO:0000313" key="1">
    <source>
        <dbReference type="EMBL" id="KIK43732.1"/>
    </source>
</evidence>
<reference evidence="2" key="2">
    <citation type="submission" date="2015-01" db="EMBL/GenBank/DDBJ databases">
        <title>Evolutionary Origins and Diversification of the Mycorrhizal Mutualists.</title>
        <authorList>
            <consortium name="DOE Joint Genome Institute"/>
            <consortium name="Mycorrhizal Genomics Consortium"/>
            <person name="Kohler A."/>
            <person name="Kuo A."/>
            <person name="Nagy L.G."/>
            <person name="Floudas D."/>
            <person name="Copeland A."/>
            <person name="Barry K.W."/>
            <person name="Cichocki N."/>
            <person name="Veneault-Fourrey C."/>
            <person name="LaButti K."/>
            <person name="Lindquist E.A."/>
            <person name="Lipzen A."/>
            <person name="Lundell T."/>
            <person name="Morin E."/>
            <person name="Murat C."/>
            <person name="Riley R."/>
            <person name="Ohm R."/>
            <person name="Sun H."/>
            <person name="Tunlid A."/>
            <person name="Henrissat B."/>
            <person name="Grigoriev I.V."/>
            <person name="Hibbett D.S."/>
            <person name="Martin F."/>
        </authorList>
    </citation>
    <scope>NUCLEOTIDE SEQUENCE [LARGE SCALE GENOMIC DNA]</scope>
    <source>
        <strain evidence="2">UH-Slu-Lm8-n1</strain>
    </source>
</reference>
<protein>
    <submittedName>
        <fullName evidence="1">Uncharacterized protein</fullName>
    </submittedName>
</protein>
<evidence type="ECO:0000313" key="2">
    <source>
        <dbReference type="Proteomes" id="UP000054485"/>
    </source>
</evidence>
<dbReference type="InParanoid" id="A0A0D0BBS0"/>
<proteinExistence type="predicted"/>